<organism evidence="3 4">
    <name type="scientific">Ascochyta lentis</name>
    <dbReference type="NCBI Taxonomy" id="205686"/>
    <lineage>
        <taxon>Eukaryota</taxon>
        <taxon>Fungi</taxon>
        <taxon>Dikarya</taxon>
        <taxon>Ascomycota</taxon>
        <taxon>Pezizomycotina</taxon>
        <taxon>Dothideomycetes</taxon>
        <taxon>Pleosporomycetidae</taxon>
        <taxon>Pleosporales</taxon>
        <taxon>Pleosporineae</taxon>
        <taxon>Didymellaceae</taxon>
        <taxon>Ascochyta</taxon>
    </lineage>
</organism>
<feature type="coiled-coil region" evidence="1">
    <location>
        <begin position="195"/>
        <end position="222"/>
    </location>
</feature>
<proteinExistence type="predicted"/>
<feature type="compositionally biased region" description="Basic residues" evidence="2">
    <location>
        <begin position="1"/>
        <end position="13"/>
    </location>
</feature>
<evidence type="ECO:0000256" key="1">
    <source>
        <dbReference type="SAM" id="Coils"/>
    </source>
</evidence>
<reference evidence="3" key="1">
    <citation type="submission" date="2018-12" db="EMBL/GenBank/DDBJ databases">
        <authorList>
            <person name="Syme R.A."/>
            <person name="Farfan-Caceres L."/>
            <person name="Lichtenzveig J."/>
        </authorList>
    </citation>
    <scope>NUCLEOTIDE SEQUENCE</scope>
    <source>
        <strain evidence="3">Al4</strain>
    </source>
</reference>
<dbReference type="Proteomes" id="UP000651452">
    <property type="component" value="Unassembled WGS sequence"/>
</dbReference>
<feature type="region of interest" description="Disordered" evidence="2">
    <location>
        <begin position="1"/>
        <end position="28"/>
    </location>
</feature>
<evidence type="ECO:0000313" key="3">
    <source>
        <dbReference type="EMBL" id="KAF9694516.1"/>
    </source>
</evidence>
<protein>
    <submittedName>
        <fullName evidence="3">Uncharacterized protein</fullName>
    </submittedName>
</protein>
<dbReference type="OrthoDB" id="3788994at2759"/>
<accession>A0A8H7IZR7</accession>
<dbReference type="EMBL" id="RZGK01000013">
    <property type="protein sequence ID" value="KAF9694516.1"/>
    <property type="molecule type" value="Genomic_DNA"/>
</dbReference>
<gene>
    <name evidence="3" type="ORF">EKO04_007302</name>
</gene>
<reference evidence="3" key="2">
    <citation type="submission" date="2020-09" db="EMBL/GenBank/DDBJ databases">
        <title>Reference genome assembly for Australian Ascochyta lentis isolate Al4.</title>
        <authorList>
            <person name="Lee R.C."/>
            <person name="Farfan-Caceres L.M."/>
            <person name="Debler J.W."/>
            <person name="Williams A.H."/>
            <person name="Henares B.M."/>
        </authorList>
    </citation>
    <scope>NUCLEOTIDE SEQUENCE</scope>
    <source>
        <strain evidence="3">Al4</strain>
    </source>
</reference>
<keyword evidence="4" id="KW-1185">Reference proteome</keyword>
<comment type="caution">
    <text evidence="3">The sequence shown here is derived from an EMBL/GenBank/DDBJ whole genome shotgun (WGS) entry which is preliminary data.</text>
</comment>
<evidence type="ECO:0000313" key="4">
    <source>
        <dbReference type="Proteomes" id="UP000651452"/>
    </source>
</evidence>
<dbReference type="AlphaFoldDB" id="A0A8H7IZR7"/>
<keyword evidence="1" id="KW-0175">Coiled coil</keyword>
<sequence length="229" mass="25230">MYRQSKRPNRAKKMPASIAKRGADANRNWTGQAKETKGWVGSRLLSAMDTMEQHVQEMLDLGLNPAQKTASSEAAPVADSATLKAYIVREINARVEANIGAIVDTAIMAHMNRLEASRKTDQTNINSLQTGVKRDRKILNDLDAFHRYEHGLNTALVERLFQTALLEGNPDARFDETTFDLQGTDSVSSLLVSHIETLVMKVQQLEEQVKGLQEALSENGAARSVSPTG</sequence>
<evidence type="ECO:0000256" key="2">
    <source>
        <dbReference type="SAM" id="MobiDB-lite"/>
    </source>
</evidence>
<name>A0A8H7IZR7_9PLEO</name>